<feature type="transmembrane region" description="Helical" evidence="1">
    <location>
        <begin position="67"/>
        <end position="90"/>
    </location>
</feature>
<evidence type="ECO:0000313" key="3">
    <source>
        <dbReference type="EMBL" id="PWA13231.1"/>
    </source>
</evidence>
<keyword evidence="1" id="KW-0812">Transmembrane</keyword>
<gene>
    <name evidence="3" type="ORF">DCC39_01940</name>
</gene>
<comment type="caution">
    <text evidence="3">The sequence shown here is derived from an EMBL/GenBank/DDBJ whole genome shotgun (WGS) entry which is preliminary data.</text>
</comment>
<evidence type="ECO:0000313" key="4">
    <source>
        <dbReference type="Proteomes" id="UP000245998"/>
    </source>
</evidence>
<name>A0A2U1K6R5_9BACI</name>
<feature type="signal peptide" evidence="2">
    <location>
        <begin position="1"/>
        <end position="24"/>
    </location>
</feature>
<protein>
    <recommendedName>
        <fullName evidence="5">Type VII secretion protein EssA</fullName>
    </recommendedName>
</protein>
<dbReference type="RefSeq" id="WP_116553192.1">
    <property type="nucleotide sequence ID" value="NZ_QCZG01000002.1"/>
</dbReference>
<keyword evidence="1" id="KW-0472">Membrane</keyword>
<keyword evidence="1" id="KW-1133">Transmembrane helix</keyword>
<reference evidence="3 4" key="1">
    <citation type="submission" date="2018-04" db="EMBL/GenBank/DDBJ databases">
        <title>Camelliibacillus theae gen. nov., sp. nov., isolated from Pu'er tea.</title>
        <authorList>
            <person name="Niu L."/>
        </authorList>
    </citation>
    <scope>NUCLEOTIDE SEQUENCE [LARGE SCALE GENOMIC DNA]</scope>
    <source>
        <strain evidence="3 4">T8</strain>
    </source>
</reference>
<dbReference type="EMBL" id="QCZG01000002">
    <property type="protein sequence ID" value="PWA13231.1"/>
    <property type="molecule type" value="Genomic_DNA"/>
</dbReference>
<dbReference type="Proteomes" id="UP000245998">
    <property type="component" value="Unassembled WGS sequence"/>
</dbReference>
<accession>A0A2U1K6R5</accession>
<evidence type="ECO:0000256" key="2">
    <source>
        <dbReference type="SAM" id="SignalP"/>
    </source>
</evidence>
<keyword evidence="2" id="KW-0732">Signal</keyword>
<proteinExistence type="predicted"/>
<evidence type="ECO:0000256" key="1">
    <source>
        <dbReference type="SAM" id="Phobius"/>
    </source>
</evidence>
<feature type="chain" id="PRO_5015663015" description="Type VII secretion protein EssA" evidence="2">
    <location>
        <begin position="25"/>
        <end position="95"/>
    </location>
</feature>
<sequence length="95" mass="10506">MIKRFFLALIMFLSLSMHPTEVKAESSLLQSNLATASVSDSSMDDAALENNEMKVPAKEAHENPQKWVNIILVIVFVLAIAGFITIGIIMKKSEK</sequence>
<evidence type="ECO:0008006" key="5">
    <source>
        <dbReference type="Google" id="ProtNLM"/>
    </source>
</evidence>
<organism evidence="3 4">
    <name type="scientific">Pueribacillus theae</name>
    <dbReference type="NCBI Taxonomy" id="2171751"/>
    <lineage>
        <taxon>Bacteria</taxon>
        <taxon>Bacillati</taxon>
        <taxon>Bacillota</taxon>
        <taxon>Bacilli</taxon>
        <taxon>Bacillales</taxon>
        <taxon>Bacillaceae</taxon>
        <taxon>Pueribacillus</taxon>
    </lineage>
</organism>
<keyword evidence="4" id="KW-1185">Reference proteome</keyword>
<dbReference type="AlphaFoldDB" id="A0A2U1K6R5"/>